<keyword evidence="1" id="KW-1133">Transmembrane helix</keyword>
<dbReference type="GO" id="GO:0016020">
    <property type="term" value="C:membrane"/>
    <property type="evidence" value="ECO:0007669"/>
    <property type="project" value="InterPro"/>
</dbReference>
<gene>
    <name evidence="2" type="ORF">H8S62_06300</name>
</gene>
<accession>A0A8J6JKT7</accession>
<feature type="transmembrane region" description="Helical" evidence="1">
    <location>
        <begin position="271"/>
        <end position="294"/>
    </location>
</feature>
<dbReference type="EMBL" id="JACOPQ010000004">
    <property type="protein sequence ID" value="MBC5736619.1"/>
    <property type="molecule type" value="Genomic_DNA"/>
</dbReference>
<dbReference type="Gene3D" id="1.10.1760.20">
    <property type="match status" value="1"/>
</dbReference>
<feature type="transmembrane region" description="Helical" evidence="1">
    <location>
        <begin position="139"/>
        <end position="158"/>
    </location>
</feature>
<feature type="transmembrane region" description="Helical" evidence="1">
    <location>
        <begin position="20"/>
        <end position="40"/>
    </location>
</feature>
<reference evidence="2" key="1">
    <citation type="submission" date="2020-08" db="EMBL/GenBank/DDBJ databases">
        <title>Genome public.</title>
        <authorList>
            <person name="Liu C."/>
            <person name="Sun Q."/>
        </authorList>
    </citation>
    <scope>NUCLEOTIDE SEQUENCE</scope>
    <source>
        <strain evidence="2">NSJ-52</strain>
    </source>
</reference>
<keyword evidence="1" id="KW-0812">Transmembrane</keyword>
<feature type="transmembrane region" description="Helical" evidence="1">
    <location>
        <begin position="103"/>
        <end position="127"/>
    </location>
</feature>
<organism evidence="2 3">
    <name type="scientific">Lawsonibacter faecis</name>
    <dbReference type="NCBI Taxonomy" id="2763052"/>
    <lineage>
        <taxon>Bacteria</taxon>
        <taxon>Bacillati</taxon>
        <taxon>Bacillota</taxon>
        <taxon>Clostridia</taxon>
        <taxon>Eubacteriales</taxon>
        <taxon>Oscillospiraceae</taxon>
        <taxon>Lawsonibacter</taxon>
    </lineage>
</organism>
<feature type="transmembrane region" description="Helical" evidence="1">
    <location>
        <begin position="231"/>
        <end position="259"/>
    </location>
</feature>
<evidence type="ECO:0000313" key="2">
    <source>
        <dbReference type="EMBL" id="MBC5736619.1"/>
    </source>
</evidence>
<evidence type="ECO:0000256" key="1">
    <source>
        <dbReference type="SAM" id="Phobius"/>
    </source>
</evidence>
<evidence type="ECO:0000313" key="3">
    <source>
        <dbReference type="Proteomes" id="UP000607645"/>
    </source>
</evidence>
<name>A0A8J6JKT7_9FIRM</name>
<keyword evidence="1" id="KW-0472">Membrane</keyword>
<dbReference type="InterPro" id="IPR009825">
    <property type="entry name" value="ECF_substrate-spec-like"/>
</dbReference>
<sequence length="313" mass="34916">MRRGYQISQVETAHRKRTAVSSLLIFIAIPAVIILGFTLFNDRKYILVSWMILAMTVAPFFMVFEKRKPKAREIVLIAMMCALTLCVQLLCRMTIAIRAGTAIIIASGIALGPEAGFLIGALSRFVLNFYEGQGPWTPWQMFCWGLLGFLAGLAFNRATVEKLKSRDFKVVMGPLLCVVFAVLTAYLLYLLFPPVDNGSFLGWRLYVFGAIGLLLGVLVQRKRLPVDDITLTVFTFFTTFIIYGGLMNICAMVTAASIPGGNEISWDTMKLLYISGVPYDAAHAGSAAIFNFIFGDKIIRKLERIKLKYGIYR</sequence>
<dbReference type="Proteomes" id="UP000607645">
    <property type="component" value="Unassembled WGS sequence"/>
</dbReference>
<protein>
    <submittedName>
        <fullName evidence="2">ECF transporter S component</fullName>
    </submittedName>
</protein>
<dbReference type="Pfam" id="PF07155">
    <property type="entry name" value="ECF-ribofla_trS"/>
    <property type="match status" value="1"/>
</dbReference>
<feature type="transmembrane region" description="Helical" evidence="1">
    <location>
        <begin position="170"/>
        <end position="189"/>
    </location>
</feature>
<dbReference type="AlphaFoldDB" id="A0A8J6JKT7"/>
<comment type="caution">
    <text evidence="2">The sequence shown here is derived from an EMBL/GenBank/DDBJ whole genome shotgun (WGS) entry which is preliminary data.</text>
</comment>
<proteinExistence type="predicted"/>
<dbReference type="RefSeq" id="WP_155151104.1">
    <property type="nucleotide sequence ID" value="NZ_JACOPQ010000004.1"/>
</dbReference>
<feature type="transmembrane region" description="Helical" evidence="1">
    <location>
        <begin position="45"/>
        <end position="62"/>
    </location>
</feature>
<keyword evidence="3" id="KW-1185">Reference proteome</keyword>
<feature type="transmembrane region" description="Helical" evidence="1">
    <location>
        <begin position="201"/>
        <end position="219"/>
    </location>
</feature>